<evidence type="ECO:0000256" key="2">
    <source>
        <dbReference type="ARBA" id="ARBA00007206"/>
    </source>
</evidence>
<evidence type="ECO:0000313" key="12">
    <source>
        <dbReference type="EMBL" id="KAF5732363.1"/>
    </source>
</evidence>
<accession>A0A7J7CE10</accession>
<dbReference type="FunCoup" id="A0A7J7CE10">
    <property type="interactions" value="4153"/>
</dbReference>
<evidence type="ECO:0000256" key="4">
    <source>
        <dbReference type="ARBA" id="ARBA00022478"/>
    </source>
</evidence>
<dbReference type="InterPro" id="IPR039748">
    <property type="entry name" value="RPC3"/>
</dbReference>
<reference evidence="12 13" key="1">
    <citation type="journal article" date="2020" name="Nat. Commun.">
        <title>Genome of Tripterygium wilfordii and identification of cytochrome P450 involved in triptolide biosynthesis.</title>
        <authorList>
            <person name="Tu L."/>
            <person name="Su P."/>
            <person name="Zhang Z."/>
            <person name="Gao L."/>
            <person name="Wang J."/>
            <person name="Hu T."/>
            <person name="Zhou J."/>
            <person name="Zhang Y."/>
            <person name="Zhao Y."/>
            <person name="Liu Y."/>
            <person name="Song Y."/>
            <person name="Tong Y."/>
            <person name="Lu Y."/>
            <person name="Yang J."/>
            <person name="Xu C."/>
            <person name="Jia M."/>
            <person name="Peters R.J."/>
            <person name="Huang L."/>
            <person name="Gao W."/>
        </authorList>
    </citation>
    <scope>NUCLEOTIDE SEQUENCE [LARGE SCALE GENOMIC DNA]</scope>
    <source>
        <strain evidence="13">cv. XIE 37</strain>
        <tissue evidence="12">Leaf</tissue>
    </source>
</reference>
<evidence type="ECO:0000259" key="9">
    <source>
        <dbReference type="Pfam" id="PF05645"/>
    </source>
</evidence>
<dbReference type="Pfam" id="PF22536">
    <property type="entry name" value="WHD_POLR3C"/>
    <property type="match status" value="1"/>
</dbReference>
<dbReference type="Gene3D" id="1.10.10.10">
    <property type="entry name" value="Winged helix-like DNA-binding domain superfamily/Winged helix DNA-binding domain"/>
    <property type="match status" value="4"/>
</dbReference>
<dbReference type="EMBL" id="JAAARO010000018">
    <property type="protein sequence ID" value="KAF5732363.1"/>
    <property type="molecule type" value="Genomic_DNA"/>
</dbReference>
<dbReference type="InterPro" id="IPR036388">
    <property type="entry name" value="WH-like_DNA-bd_sf"/>
</dbReference>
<dbReference type="PANTHER" id="PTHR12949:SF0">
    <property type="entry name" value="DNA-DIRECTED RNA POLYMERASE III SUBUNIT RPC3"/>
    <property type="match status" value="1"/>
</dbReference>
<dbReference type="InterPro" id="IPR013197">
    <property type="entry name" value="RNA_pol_III_RPC82-rel_HTH"/>
</dbReference>
<evidence type="ECO:0000256" key="7">
    <source>
        <dbReference type="RuleBase" id="RU367076"/>
    </source>
</evidence>
<feature type="region of interest" description="Disordered" evidence="8">
    <location>
        <begin position="131"/>
        <end position="169"/>
    </location>
</feature>
<dbReference type="GO" id="GO:0006351">
    <property type="term" value="P:DNA-templated transcription"/>
    <property type="evidence" value="ECO:0007669"/>
    <property type="project" value="InterPro"/>
</dbReference>
<comment type="function">
    <text evidence="7">DNA-dependent RNA polymerase catalyzes the transcription of DNA into RNA using the four ribonucleoside triphosphates as substrates. Specific core component of RNA polymerase III which synthesizes small RNAs, such as 5S rRNA and tRNAs.</text>
</comment>
<dbReference type="AlphaFoldDB" id="A0A7J7CE10"/>
<dbReference type="Pfam" id="PF08221">
    <property type="entry name" value="HTH_9"/>
    <property type="match status" value="1"/>
</dbReference>
<sequence length="490" mass="55910">MVAEYGIKYAVHIITTHFGGLVAKVCECLLRKGPLSLPNITRYTELSPKQVKNILLVLIQHNCVQSFILEQPGGFGDGPKVITHYMPLIDNILHRMRFSKFLRVVSEELDKECEELLEGLLQHGRLSVQQMLDRAKDTKKQESPPEDATAKKKGAKSAKGKTEEPKSLEQRVLAAAVPMEAKRFSTALITESDVGGRAPGMTIGEKRKPDALENVTWKPDALENVTWRANYEECIRRLRHKACIENVASQLDNDAAVVLKAMIDASRSEENKIKAENSGPLSMSSIYEEVIKSESGRNMTLDRVRTHLIQLGTPPFVRAVDESYIIDFNCIIEQAQKEEVESIVLKRYGNDAYSMFRLLLANNGGLLETKKISDATFVEKENAQKILYKLWKGDYLHMEKLEFKLANLLLWKVNKRTLWEHVLDEMFHAALNLSRRLAYELEQEKEVLSLPADRRAGPLKDRYERIRRVRLLLESAQMKLDDGIMLFHHF</sequence>
<comment type="similarity">
    <text evidence="2 7">Belongs to the eukaryotic RPC3/POLR3C RNA polymerase subunit family.</text>
</comment>
<dbReference type="Pfam" id="PF05645">
    <property type="entry name" value="RNA_pol_Rpc82"/>
    <property type="match status" value="1"/>
</dbReference>
<evidence type="ECO:0000256" key="1">
    <source>
        <dbReference type="ARBA" id="ARBA00004123"/>
    </source>
</evidence>
<dbReference type="Proteomes" id="UP000593562">
    <property type="component" value="Unassembled WGS sequence"/>
</dbReference>
<feature type="domain" description="DNA-directed RNA polymerase III subunit RPC3 winged-helix" evidence="11">
    <location>
        <begin position="340"/>
        <end position="401"/>
    </location>
</feature>
<keyword evidence="4 7" id="KW-0240">DNA-directed RNA polymerase</keyword>
<protein>
    <recommendedName>
        <fullName evidence="3 7">DNA-directed RNA polymerase III subunit RPC3</fullName>
        <shortName evidence="7">RNA polymerase III subunit C3</shortName>
    </recommendedName>
</protein>
<dbReference type="GO" id="GO:0003697">
    <property type="term" value="F:single-stranded DNA binding"/>
    <property type="evidence" value="ECO:0007669"/>
    <property type="project" value="UniProtKB-UniRule"/>
</dbReference>
<dbReference type="InterPro" id="IPR055207">
    <property type="entry name" value="POLR3C_WHD"/>
</dbReference>
<proteinExistence type="inferred from homology"/>
<organism evidence="12 13">
    <name type="scientific">Tripterygium wilfordii</name>
    <name type="common">Thunder God vine</name>
    <dbReference type="NCBI Taxonomy" id="458696"/>
    <lineage>
        <taxon>Eukaryota</taxon>
        <taxon>Viridiplantae</taxon>
        <taxon>Streptophyta</taxon>
        <taxon>Embryophyta</taxon>
        <taxon>Tracheophyta</taxon>
        <taxon>Spermatophyta</taxon>
        <taxon>Magnoliopsida</taxon>
        <taxon>eudicotyledons</taxon>
        <taxon>Gunneridae</taxon>
        <taxon>Pentapetalae</taxon>
        <taxon>rosids</taxon>
        <taxon>fabids</taxon>
        <taxon>Celastrales</taxon>
        <taxon>Celastraceae</taxon>
        <taxon>Tripterygium</taxon>
    </lineage>
</organism>
<gene>
    <name evidence="12" type="ORF">HS088_TW18G01057</name>
</gene>
<dbReference type="GO" id="GO:0005666">
    <property type="term" value="C:RNA polymerase III complex"/>
    <property type="evidence" value="ECO:0007669"/>
    <property type="project" value="UniProtKB-UniRule"/>
</dbReference>
<comment type="subunit">
    <text evidence="7">Component of the RNA polymerase III (Pol III) complex consisting of 17 subunits.</text>
</comment>
<evidence type="ECO:0000256" key="6">
    <source>
        <dbReference type="ARBA" id="ARBA00023242"/>
    </source>
</evidence>
<evidence type="ECO:0000256" key="3">
    <source>
        <dbReference type="ARBA" id="ARBA00016689"/>
    </source>
</evidence>
<comment type="caution">
    <text evidence="12">The sequence shown here is derived from an EMBL/GenBank/DDBJ whole genome shotgun (WGS) entry which is preliminary data.</text>
</comment>
<keyword evidence="5 7" id="KW-0804">Transcription</keyword>
<evidence type="ECO:0000259" key="10">
    <source>
        <dbReference type="Pfam" id="PF08221"/>
    </source>
</evidence>
<dbReference type="FunFam" id="1.10.10.10:FF:000218">
    <property type="entry name" value="DNA-directed RNA polymerase III subunit RPC3"/>
    <property type="match status" value="1"/>
</dbReference>
<keyword evidence="13" id="KW-1185">Reference proteome</keyword>
<comment type="subcellular location">
    <subcellularLocation>
        <location evidence="1 7">Nucleus</location>
    </subcellularLocation>
</comment>
<dbReference type="InParanoid" id="A0A7J7CE10"/>
<name>A0A7J7CE10_TRIWF</name>
<evidence type="ECO:0000256" key="8">
    <source>
        <dbReference type="SAM" id="MobiDB-lite"/>
    </source>
</evidence>
<keyword evidence="6 7" id="KW-0539">Nucleus</keyword>
<feature type="domain" description="RNA polymerase III subunit RPC82-related helix-turn-helix" evidence="10">
    <location>
        <begin position="9"/>
        <end position="65"/>
    </location>
</feature>
<evidence type="ECO:0000256" key="5">
    <source>
        <dbReference type="ARBA" id="ARBA00023163"/>
    </source>
</evidence>
<feature type="domain" description="RNA polymerase III Rpc82 C -terminal" evidence="9">
    <location>
        <begin position="140"/>
        <end position="334"/>
    </location>
</feature>
<evidence type="ECO:0000313" key="13">
    <source>
        <dbReference type="Proteomes" id="UP000593562"/>
    </source>
</evidence>
<dbReference type="PANTHER" id="PTHR12949">
    <property type="entry name" value="RNA POLYMERASE III DNA DIRECTED -RELATED"/>
    <property type="match status" value="1"/>
</dbReference>
<evidence type="ECO:0000259" key="11">
    <source>
        <dbReference type="Pfam" id="PF22536"/>
    </source>
</evidence>
<feature type="compositionally biased region" description="Basic and acidic residues" evidence="8">
    <location>
        <begin position="133"/>
        <end position="143"/>
    </location>
</feature>
<feature type="compositionally biased region" description="Basic and acidic residues" evidence="8">
    <location>
        <begin position="160"/>
        <end position="169"/>
    </location>
</feature>
<dbReference type="InterPro" id="IPR008806">
    <property type="entry name" value="RNA_pol_III_Rpc82_C"/>
</dbReference>